<evidence type="ECO:0000256" key="1">
    <source>
        <dbReference type="ARBA" id="ARBA00010876"/>
    </source>
</evidence>
<dbReference type="InterPro" id="IPR006145">
    <property type="entry name" value="PsdUridine_synth_RsuA/RluA"/>
</dbReference>
<dbReference type="InterPro" id="IPR006224">
    <property type="entry name" value="PsdUridine_synth_RluA-like_CS"/>
</dbReference>
<dbReference type="PANTHER" id="PTHR21600">
    <property type="entry name" value="MITOCHONDRIAL RNA PSEUDOURIDINE SYNTHASE"/>
    <property type="match status" value="1"/>
</dbReference>
<dbReference type="InterPro" id="IPR050188">
    <property type="entry name" value="RluA_PseudoU_synthase"/>
</dbReference>
<evidence type="ECO:0000256" key="2">
    <source>
        <dbReference type="ARBA" id="ARBA00023235"/>
    </source>
</evidence>
<dbReference type="PROSITE" id="PS01129">
    <property type="entry name" value="PSI_RLU"/>
    <property type="match status" value="1"/>
</dbReference>
<keyword evidence="5" id="KW-1185">Reference proteome</keyword>
<feature type="domain" description="Pseudouridine synthase RsuA/RluA-like" evidence="3">
    <location>
        <begin position="23"/>
        <end position="166"/>
    </location>
</feature>
<dbReference type="EMBL" id="JBHILJ010000003">
    <property type="protein sequence ID" value="MFB5736517.1"/>
    <property type="molecule type" value="Genomic_DNA"/>
</dbReference>
<dbReference type="GO" id="GO:0016853">
    <property type="term" value="F:isomerase activity"/>
    <property type="evidence" value="ECO:0007669"/>
    <property type="project" value="UniProtKB-KW"/>
</dbReference>
<evidence type="ECO:0000313" key="4">
    <source>
        <dbReference type="EMBL" id="MFB5736517.1"/>
    </source>
</evidence>
<dbReference type="Pfam" id="PF00849">
    <property type="entry name" value="PseudoU_synth_2"/>
    <property type="match status" value="1"/>
</dbReference>
<protein>
    <submittedName>
        <fullName evidence="4">RluA family pseudouridine synthase</fullName>
        <ecNumber evidence="4">5.4.99.-</ecNumber>
    </submittedName>
</protein>
<evidence type="ECO:0000313" key="5">
    <source>
        <dbReference type="Proteomes" id="UP001580391"/>
    </source>
</evidence>
<dbReference type="RefSeq" id="WP_375516972.1">
    <property type="nucleotide sequence ID" value="NZ_JBHILI010000004.1"/>
</dbReference>
<gene>
    <name evidence="4" type="ORF">ACE5IX_08365</name>
</gene>
<dbReference type="InterPro" id="IPR020103">
    <property type="entry name" value="PsdUridine_synth_cat_dom_sf"/>
</dbReference>
<name>A0ABV5BMJ1_9LEPT</name>
<comment type="similarity">
    <text evidence="1">Belongs to the pseudouridine synthase RluA family.</text>
</comment>
<dbReference type="Gene3D" id="3.30.2350.10">
    <property type="entry name" value="Pseudouridine synthase"/>
    <property type="match status" value="1"/>
</dbReference>
<sequence>MSSAKTDGSRFSIPILYRKGFLLAADKPAGIPIHATLDPKRENFEALVLKQEKLPYLRLVHRLDRDTSGLVLFCTNSERNKDADSILSESEKTYICITEGVAEKEEFRVECFLKEGKDRMISVRSGGKKAITDFKTLGTNPKLGLSLIQARLVTGRRHQIRFHLASIGIPILGDRTYGFDPPKKKSGWKMPDRFLLHSYLLKFKNEFGEEISLNSPIPKDFSSYLSFFSGIHLPN</sequence>
<dbReference type="EC" id="5.4.99.-" evidence="4"/>
<proteinExistence type="inferred from homology"/>
<organism evidence="4 5">
    <name type="scientific">Leptospira wolffii</name>
    <dbReference type="NCBI Taxonomy" id="409998"/>
    <lineage>
        <taxon>Bacteria</taxon>
        <taxon>Pseudomonadati</taxon>
        <taxon>Spirochaetota</taxon>
        <taxon>Spirochaetia</taxon>
        <taxon>Leptospirales</taxon>
        <taxon>Leptospiraceae</taxon>
        <taxon>Leptospira</taxon>
    </lineage>
</organism>
<keyword evidence="2 4" id="KW-0413">Isomerase</keyword>
<dbReference type="CDD" id="cd02869">
    <property type="entry name" value="PseudoU_synth_RluA_like"/>
    <property type="match status" value="1"/>
</dbReference>
<dbReference type="PANTHER" id="PTHR21600:SF44">
    <property type="entry name" value="RIBOSOMAL LARGE SUBUNIT PSEUDOURIDINE SYNTHASE D"/>
    <property type="match status" value="1"/>
</dbReference>
<dbReference type="SUPFAM" id="SSF55120">
    <property type="entry name" value="Pseudouridine synthase"/>
    <property type="match status" value="1"/>
</dbReference>
<comment type="caution">
    <text evidence="4">The sequence shown here is derived from an EMBL/GenBank/DDBJ whole genome shotgun (WGS) entry which is preliminary data.</text>
</comment>
<accession>A0ABV5BMJ1</accession>
<dbReference type="Proteomes" id="UP001580391">
    <property type="component" value="Unassembled WGS sequence"/>
</dbReference>
<reference evidence="4 5" key="1">
    <citation type="submission" date="2024-09" db="EMBL/GenBank/DDBJ databases">
        <title>Taxonomic and Genotyping Characterization of Leptospira Strains isolated from Multiple Sources in Colombia highlights the importance of intermediate species.</title>
        <authorList>
            <person name="Torres Higuera L."/>
            <person name="Rojas Tapias D."/>
            <person name="Jimenez Velasquez S."/>
            <person name="Renjifo Ibanez C."/>
        </authorList>
    </citation>
    <scope>NUCLEOTIDE SEQUENCE [LARGE SCALE GENOMIC DNA]</scope>
    <source>
        <strain evidence="4 5">Lep080</strain>
    </source>
</reference>
<evidence type="ECO:0000259" key="3">
    <source>
        <dbReference type="Pfam" id="PF00849"/>
    </source>
</evidence>